<dbReference type="InterPro" id="IPR029058">
    <property type="entry name" value="AB_hydrolase_fold"/>
</dbReference>
<accession>A0ABN9R2B9</accession>
<name>A0ABN9R2B9_9DINO</name>
<organism evidence="2 3">
    <name type="scientific">Prorocentrum cordatum</name>
    <dbReference type="NCBI Taxonomy" id="2364126"/>
    <lineage>
        <taxon>Eukaryota</taxon>
        <taxon>Sar</taxon>
        <taxon>Alveolata</taxon>
        <taxon>Dinophyceae</taxon>
        <taxon>Prorocentrales</taxon>
        <taxon>Prorocentraceae</taxon>
        <taxon>Prorocentrum</taxon>
    </lineage>
</organism>
<feature type="region of interest" description="Disordered" evidence="1">
    <location>
        <begin position="1"/>
        <end position="35"/>
    </location>
</feature>
<feature type="compositionally biased region" description="Basic residues" evidence="1">
    <location>
        <begin position="101"/>
        <end position="123"/>
    </location>
</feature>
<proteinExistence type="predicted"/>
<sequence>MLAPAPPRRREAPQQQGSPAHGVPEALAPDWAEKDLPLPGGGSLRAYVWALPERAGAPDAAAAPGEEPPVLLCLHGAGDSGLAWARLARALASRGAEPRPGGRRSARGGWPRRRPRRFGRCGR</sequence>
<evidence type="ECO:0000256" key="1">
    <source>
        <dbReference type="SAM" id="MobiDB-lite"/>
    </source>
</evidence>
<keyword evidence="3" id="KW-1185">Reference proteome</keyword>
<evidence type="ECO:0000313" key="3">
    <source>
        <dbReference type="Proteomes" id="UP001189429"/>
    </source>
</evidence>
<dbReference type="Gene3D" id="3.40.50.1820">
    <property type="entry name" value="alpha/beta hydrolase"/>
    <property type="match status" value="1"/>
</dbReference>
<reference evidence="2" key="1">
    <citation type="submission" date="2023-10" db="EMBL/GenBank/DDBJ databases">
        <authorList>
            <person name="Chen Y."/>
            <person name="Shah S."/>
            <person name="Dougan E. K."/>
            <person name="Thang M."/>
            <person name="Chan C."/>
        </authorList>
    </citation>
    <scope>NUCLEOTIDE SEQUENCE [LARGE SCALE GENOMIC DNA]</scope>
</reference>
<evidence type="ECO:0008006" key="4">
    <source>
        <dbReference type="Google" id="ProtNLM"/>
    </source>
</evidence>
<comment type="caution">
    <text evidence="2">The sequence shown here is derived from an EMBL/GenBank/DDBJ whole genome shotgun (WGS) entry which is preliminary data.</text>
</comment>
<feature type="region of interest" description="Disordered" evidence="1">
    <location>
        <begin position="92"/>
        <end position="123"/>
    </location>
</feature>
<evidence type="ECO:0000313" key="2">
    <source>
        <dbReference type="EMBL" id="CAK0812889.1"/>
    </source>
</evidence>
<dbReference type="SUPFAM" id="SSF53474">
    <property type="entry name" value="alpha/beta-Hydrolases"/>
    <property type="match status" value="1"/>
</dbReference>
<protein>
    <recommendedName>
        <fullName evidence="4">Protein phosphatase methylesterase-1</fullName>
    </recommendedName>
</protein>
<gene>
    <name evidence="2" type="ORF">PCOR1329_LOCUS17029</name>
</gene>
<dbReference type="Proteomes" id="UP001189429">
    <property type="component" value="Unassembled WGS sequence"/>
</dbReference>
<dbReference type="EMBL" id="CAUYUJ010005247">
    <property type="protein sequence ID" value="CAK0812889.1"/>
    <property type="molecule type" value="Genomic_DNA"/>
</dbReference>